<evidence type="ECO:0000313" key="1">
    <source>
        <dbReference type="EMBL" id="MBD4336622.1"/>
    </source>
</evidence>
<feature type="non-terminal residue" evidence="1">
    <location>
        <position position="82"/>
    </location>
</feature>
<gene>
    <name evidence="1" type="ORF">GUH15_11255</name>
</gene>
<evidence type="ECO:0008006" key="3">
    <source>
        <dbReference type="Google" id="ProtNLM"/>
    </source>
</evidence>
<proteinExistence type="predicted"/>
<name>A0A8I0H6H3_XANCI</name>
<dbReference type="AlphaFoldDB" id="A0A8I0H6H3"/>
<sequence>MNNKLIENWNARVRSDDTVYILGDFIWAKESEWPSIVGSLAGNKVLIRGNHDPKQFSAATRRMFQEITDLKEIKDSGKHVVM</sequence>
<reference evidence="1" key="1">
    <citation type="submission" date="2020-01" db="EMBL/GenBank/DDBJ databases">
        <authorList>
            <person name="Richard D."/>
        </authorList>
    </citation>
    <scope>NUCLEOTIDE SEQUENCE</scope>
    <source>
        <strain evidence="1">JP541</strain>
    </source>
</reference>
<evidence type="ECO:0000313" key="2">
    <source>
        <dbReference type="Proteomes" id="UP000653002"/>
    </source>
</evidence>
<dbReference type="SUPFAM" id="SSF56300">
    <property type="entry name" value="Metallo-dependent phosphatases"/>
    <property type="match status" value="1"/>
</dbReference>
<dbReference type="InterPro" id="IPR029052">
    <property type="entry name" value="Metallo-depent_PP-like"/>
</dbReference>
<organism evidence="1 2">
    <name type="scientific">Xanthomonas citri pv. citri</name>
    <dbReference type="NCBI Taxonomy" id="611301"/>
    <lineage>
        <taxon>Bacteria</taxon>
        <taxon>Pseudomonadati</taxon>
        <taxon>Pseudomonadota</taxon>
        <taxon>Gammaproteobacteria</taxon>
        <taxon>Lysobacterales</taxon>
        <taxon>Lysobacteraceae</taxon>
        <taxon>Xanthomonas</taxon>
    </lineage>
</organism>
<dbReference type="EMBL" id="JAABFR010000829">
    <property type="protein sequence ID" value="MBD4336622.1"/>
    <property type="molecule type" value="Genomic_DNA"/>
</dbReference>
<comment type="caution">
    <text evidence="1">The sequence shown here is derived from an EMBL/GenBank/DDBJ whole genome shotgun (WGS) entry which is preliminary data.</text>
</comment>
<accession>A0A8I0H6H3</accession>
<dbReference type="Gene3D" id="3.60.21.10">
    <property type="match status" value="1"/>
</dbReference>
<dbReference type="Proteomes" id="UP000653002">
    <property type="component" value="Unassembled WGS sequence"/>
</dbReference>
<feature type="non-terminal residue" evidence="1">
    <location>
        <position position="1"/>
    </location>
</feature>
<protein>
    <recommendedName>
        <fullName evidence="3">Calcineurin-like phosphoesterase domain-containing protein</fullName>
    </recommendedName>
</protein>